<keyword evidence="9" id="KW-1185">Reference proteome</keyword>
<evidence type="ECO:0000256" key="4">
    <source>
        <dbReference type="ARBA" id="ARBA00022759"/>
    </source>
</evidence>
<keyword evidence="6" id="KW-0695">RNA-directed DNA polymerase</keyword>
<keyword evidence="4" id="KW-0255">Endonuclease</keyword>
<dbReference type="GO" id="GO:0003964">
    <property type="term" value="F:RNA-directed DNA polymerase activity"/>
    <property type="evidence" value="ECO:0007669"/>
    <property type="project" value="UniProtKB-KW"/>
</dbReference>
<sequence>MQAQWLGGVLVQTNSEDDPRIIAYGHKTLTDCERRYCQTEKEALALVWAVEHFHIFLYDSPSRLSKDAEKSPIQLKDNHICQIVDFARLVLFLSKK</sequence>
<evidence type="ECO:0000259" key="7">
    <source>
        <dbReference type="Pfam" id="PF17917"/>
    </source>
</evidence>
<proteinExistence type="predicted"/>
<dbReference type="Proteomes" id="UP000299102">
    <property type="component" value="Unassembled WGS sequence"/>
</dbReference>
<keyword evidence="5" id="KW-0378">Hydrolase</keyword>
<dbReference type="SUPFAM" id="SSF56672">
    <property type="entry name" value="DNA/RNA polymerases"/>
    <property type="match status" value="1"/>
</dbReference>
<dbReference type="Pfam" id="PF17917">
    <property type="entry name" value="RT_RNaseH"/>
    <property type="match status" value="1"/>
</dbReference>
<gene>
    <name evidence="8" type="ORF">EVAR_91828_1</name>
</gene>
<dbReference type="InterPro" id="IPR043502">
    <property type="entry name" value="DNA/RNA_pol_sf"/>
</dbReference>
<dbReference type="InterPro" id="IPR041373">
    <property type="entry name" value="RT_RNaseH"/>
</dbReference>
<accession>A0A4C1TJL7</accession>
<evidence type="ECO:0000256" key="1">
    <source>
        <dbReference type="ARBA" id="ARBA00022679"/>
    </source>
</evidence>
<name>A0A4C1TJL7_EUMVA</name>
<keyword evidence="2" id="KW-0548">Nucleotidyltransferase</keyword>
<evidence type="ECO:0000256" key="6">
    <source>
        <dbReference type="ARBA" id="ARBA00022918"/>
    </source>
</evidence>
<dbReference type="AlphaFoldDB" id="A0A4C1TJL7"/>
<dbReference type="EMBL" id="BGZK01005592">
    <property type="protein sequence ID" value="GBP14683.1"/>
    <property type="molecule type" value="Genomic_DNA"/>
</dbReference>
<protein>
    <recommendedName>
        <fullName evidence="7">Reverse transcriptase RNase H-like domain-containing protein</fullName>
    </recommendedName>
</protein>
<evidence type="ECO:0000313" key="9">
    <source>
        <dbReference type="Proteomes" id="UP000299102"/>
    </source>
</evidence>
<dbReference type="OrthoDB" id="10068564at2759"/>
<feature type="domain" description="Reverse transcriptase RNase H-like" evidence="7">
    <location>
        <begin position="6"/>
        <end position="71"/>
    </location>
</feature>
<evidence type="ECO:0000256" key="5">
    <source>
        <dbReference type="ARBA" id="ARBA00022801"/>
    </source>
</evidence>
<reference evidence="8 9" key="1">
    <citation type="journal article" date="2019" name="Commun. Biol.">
        <title>The bagworm genome reveals a unique fibroin gene that provides high tensile strength.</title>
        <authorList>
            <person name="Kono N."/>
            <person name="Nakamura H."/>
            <person name="Ohtoshi R."/>
            <person name="Tomita M."/>
            <person name="Numata K."/>
            <person name="Arakawa K."/>
        </authorList>
    </citation>
    <scope>NUCLEOTIDE SEQUENCE [LARGE SCALE GENOMIC DNA]</scope>
</reference>
<dbReference type="GO" id="GO:0016787">
    <property type="term" value="F:hydrolase activity"/>
    <property type="evidence" value="ECO:0007669"/>
    <property type="project" value="UniProtKB-KW"/>
</dbReference>
<evidence type="ECO:0000313" key="8">
    <source>
        <dbReference type="EMBL" id="GBP14683.1"/>
    </source>
</evidence>
<dbReference type="GO" id="GO:0004519">
    <property type="term" value="F:endonuclease activity"/>
    <property type="evidence" value="ECO:0007669"/>
    <property type="project" value="UniProtKB-KW"/>
</dbReference>
<keyword evidence="3" id="KW-0540">Nuclease</keyword>
<evidence type="ECO:0000256" key="2">
    <source>
        <dbReference type="ARBA" id="ARBA00022695"/>
    </source>
</evidence>
<organism evidence="8 9">
    <name type="scientific">Eumeta variegata</name>
    <name type="common">Bagworm moth</name>
    <name type="synonym">Eumeta japonica</name>
    <dbReference type="NCBI Taxonomy" id="151549"/>
    <lineage>
        <taxon>Eukaryota</taxon>
        <taxon>Metazoa</taxon>
        <taxon>Ecdysozoa</taxon>
        <taxon>Arthropoda</taxon>
        <taxon>Hexapoda</taxon>
        <taxon>Insecta</taxon>
        <taxon>Pterygota</taxon>
        <taxon>Neoptera</taxon>
        <taxon>Endopterygota</taxon>
        <taxon>Lepidoptera</taxon>
        <taxon>Glossata</taxon>
        <taxon>Ditrysia</taxon>
        <taxon>Tineoidea</taxon>
        <taxon>Psychidae</taxon>
        <taxon>Oiketicinae</taxon>
        <taxon>Eumeta</taxon>
    </lineage>
</organism>
<dbReference type="STRING" id="151549.A0A4C1TJL7"/>
<evidence type="ECO:0000256" key="3">
    <source>
        <dbReference type="ARBA" id="ARBA00022722"/>
    </source>
</evidence>
<comment type="caution">
    <text evidence="8">The sequence shown here is derived from an EMBL/GenBank/DDBJ whole genome shotgun (WGS) entry which is preliminary data.</text>
</comment>
<keyword evidence="1" id="KW-0808">Transferase</keyword>